<dbReference type="AlphaFoldDB" id="A0AAW1DU73"/>
<comment type="caution">
    <text evidence="8">The sequence shown here is derived from an EMBL/GenBank/DDBJ whole genome shotgun (WGS) entry which is preliminary data.</text>
</comment>
<evidence type="ECO:0000256" key="1">
    <source>
        <dbReference type="ARBA" id="ARBA00004370"/>
    </source>
</evidence>
<evidence type="ECO:0000256" key="2">
    <source>
        <dbReference type="ARBA" id="ARBA00011016"/>
    </source>
</evidence>
<organism evidence="8 9">
    <name type="scientific">Zoarces viviparus</name>
    <name type="common">Viviparous eelpout</name>
    <name type="synonym">Blennius viviparus</name>
    <dbReference type="NCBI Taxonomy" id="48416"/>
    <lineage>
        <taxon>Eukaryota</taxon>
        <taxon>Metazoa</taxon>
        <taxon>Chordata</taxon>
        <taxon>Craniata</taxon>
        <taxon>Vertebrata</taxon>
        <taxon>Euteleostomi</taxon>
        <taxon>Actinopterygii</taxon>
        <taxon>Neopterygii</taxon>
        <taxon>Teleostei</taxon>
        <taxon>Neoteleostei</taxon>
        <taxon>Acanthomorphata</taxon>
        <taxon>Eupercaria</taxon>
        <taxon>Perciformes</taxon>
        <taxon>Cottioidei</taxon>
        <taxon>Zoarcales</taxon>
        <taxon>Zoarcidae</taxon>
        <taxon>Zoarcinae</taxon>
        <taxon>Zoarces</taxon>
    </lineage>
</organism>
<dbReference type="Pfam" id="PF06060">
    <property type="entry name" value="Mesothelin"/>
    <property type="match status" value="1"/>
</dbReference>
<feature type="signal peptide" evidence="7">
    <location>
        <begin position="1"/>
        <end position="20"/>
    </location>
</feature>
<comment type="similarity">
    <text evidence="2">Belongs to the mesothelin family.</text>
</comment>
<accession>A0AAW1DU73</accession>
<sequence length="1125" mass="124808">MAPKGGTFFFLLFVACAALAIPLDGMPKNKRDFRDMAKKLMRKCQTKGYPAPEIMQLKTVFNNSDLPMTDRNSEQSGALLPTFLNVLHSVSTDEEMTTKMWDFKNLPTMLKLMRNSSVASACYMQAFVAPLCWATLTTRSENNMTSDEYDTLLSAAKPALRNMPFNLPTDVGRRQNLKKMMKVLMEVYDAMSKDQRTRVVRWVKEQITQKYFNCTMRPPSDPRSMLMKSCKPLLEWLNLEALTMMGPYVSRLATKDVDSSPKEQLCEFFRSAQFTSAMNMTSKINPSLGKKFLQRFQDCFRGKKEFAENVDKLGILACHFSAAPDLTPDISRKLLSELKYCDDFSNPKIKQLKTSLVKSVMSNTNSTETLGKLGTSVALLSPKQLSEIPDKPLKELLKNVGSTVQWTRGQQRTLSKKLLCNNVSLHDCRKSGALMRSLPRYLQSVAGGLPSSVLKNVKNILPDKEGLNNMCMQMTKGQLMALLQGPLGQMVPSEMVRKLSGRLLHRLSLNKLDKANISLDQVVSKTWSRSQAALFAKSMMHDGKTFHWKLHSVFQGVTAEMIDDVADKDMQDMAQAITETPQWLSKAQAGWAARKLFATKEKERVDYFKNITVEEMNNIPTNLLLHLPPRKVGDLPDSVCPVFLEKIEEANLSSLTHRSPSRPALTQRALLCLAEGPDLSGLTNETVSKLGPLLCELQPFQLLQMAPDVLNFSLQEMASCQHIPQRHRADIIQLVTQTFGDPSNWTAETMETLGPLLLLDDNATSALPYKPWMKDVLYFLKSGKRPSKALGKKIFDLTTTTTTTTSNAKSISNDDEEVTVALIEELGMDNVYWKPTELARMSNKTFLATLETLGAVSDYGADQLAVLSKKATELLGPVSQMTESAVIQMGCITRGFSNADLEKLPFSLDTLEEIAKCGWKDPQMEAVWKAVASYHNLQVQQLDAADMVALSQFICGLNSSEFGQLNLNAFKDAVGSMDGVQCSYKVAQQLKNLAVSAFGKPNTWTEAQVSELANIVAGLDSTELASLDPAVFSFISKSCIRHILHWAALSVTQLKALGPDNAAMVTSEQQASLSDEQLAALESALTGSPDQTQRSDQSGTPSLNVEGISALMKPFLLLLMGFLLL</sequence>
<evidence type="ECO:0000256" key="7">
    <source>
        <dbReference type="SAM" id="SignalP"/>
    </source>
</evidence>
<dbReference type="InterPro" id="IPR026664">
    <property type="entry name" value="Stereocilin-rel"/>
</dbReference>
<evidence type="ECO:0000313" key="9">
    <source>
        <dbReference type="Proteomes" id="UP001488805"/>
    </source>
</evidence>
<keyword evidence="4" id="KW-0130">Cell adhesion</keyword>
<evidence type="ECO:0000256" key="3">
    <source>
        <dbReference type="ARBA" id="ARBA00022729"/>
    </source>
</evidence>
<comment type="subcellular location">
    <subcellularLocation>
        <location evidence="1">Membrane</location>
    </subcellularLocation>
</comment>
<dbReference type="PROSITE" id="PS51257">
    <property type="entry name" value="PROKAR_LIPOPROTEIN"/>
    <property type="match status" value="1"/>
</dbReference>
<dbReference type="InterPro" id="IPR010335">
    <property type="entry name" value="Mesothelin"/>
</dbReference>
<evidence type="ECO:0000256" key="4">
    <source>
        <dbReference type="ARBA" id="ARBA00022889"/>
    </source>
</evidence>
<keyword evidence="9" id="KW-1185">Reference proteome</keyword>
<evidence type="ECO:0000256" key="5">
    <source>
        <dbReference type="ARBA" id="ARBA00023136"/>
    </source>
</evidence>
<proteinExistence type="inferred from homology"/>
<dbReference type="GO" id="GO:0007160">
    <property type="term" value="P:cell-matrix adhesion"/>
    <property type="evidence" value="ECO:0007669"/>
    <property type="project" value="TreeGrafter"/>
</dbReference>
<dbReference type="Proteomes" id="UP001488805">
    <property type="component" value="Unassembled WGS sequence"/>
</dbReference>
<protein>
    <recommendedName>
        <fullName evidence="10">Otoancorin</fullName>
    </recommendedName>
</protein>
<dbReference type="GO" id="GO:0016020">
    <property type="term" value="C:membrane"/>
    <property type="evidence" value="ECO:0007669"/>
    <property type="project" value="UniProtKB-SubCell"/>
</dbReference>
<keyword evidence="6" id="KW-0325">Glycoprotein</keyword>
<evidence type="ECO:0008006" key="10">
    <source>
        <dbReference type="Google" id="ProtNLM"/>
    </source>
</evidence>
<gene>
    <name evidence="8" type="ORF">VZT92_027310</name>
</gene>
<dbReference type="EMBL" id="JBCEZU010000597">
    <property type="protein sequence ID" value="KAK9513806.1"/>
    <property type="molecule type" value="Genomic_DNA"/>
</dbReference>
<reference evidence="8 9" key="1">
    <citation type="journal article" date="2024" name="Genome Biol. Evol.">
        <title>Chromosome-level genome assembly of the viviparous eelpout Zoarces viviparus.</title>
        <authorList>
            <person name="Fuhrmann N."/>
            <person name="Brasseur M.V."/>
            <person name="Bakowski C.E."/>
            <person name="Podsiadlowski L."/>
            <person name="Prost S."/>
            <person name="Krehenwinkel H."/>
            <person name="Mayer C."/>
        </authorList>
    </citation>
    <scope>NUCLEOTIDE SEQUENCE [LARGE SCALE GENOMIC DNA]</scope>
    <source>
        <strain evidence="8">NO-MEL_2022_Ind0_liver</strain>
    </source>
</reference>
<dbReference type="PANTHER" id="PTHR23412">
    <property type="entry name" value="STEREOCILIN RELATED"/>
    <property type="match status" value="1"/>
</dbReference>
<evidence type="ECO:0000313" key="8">
    <source>
        <dbReference type="EMBL" id="KAK9513806.1"/>
    </source>
</evidence>
<name>A0AAW1DU73_ZOAVI</name>
<dbReference type="GO" id="GO:0009986">
    <property type="term" value="C:cell surface"/>
    <property type="evidence" value="ECO:0007669"/>
    <property type="project" value="TreeGrafter"/>
</dbReference>
<evidence type="ECO:0000256" key="6">
    <source>
        <dbReference type="ARBA" id="ARBA00023180"/>
    </source>
</evidence>
<keyword evidence="5" id="KW-0472">Membrane</keyword>
<dbReference type="PANTHER" id="PTHR23412:SF21">
    <property type="entry name" value="OTOANCORIN ISOFORM X1"/>
    <property type="match status" value="1"/>
</dbReference>
<feature type="chain" id="PRO_5043912160" description="Otoancorin" evidence="7">
    <location>
        <begin position="21"/>
        <end position="1125"/>
    </location>
</feature>
<keyword evidence="3 7" id="KW-0732">Signal</keyword>